<name>A0A3P5YWU8_BRACM</name>
<evidence type="ECO:0000256" key="1">
    <source>
        <dbReference type="ARBA" id="ARBA00008210"/>
    </source>
</evidence>
<dbReference type="InterPro" id="IPR000864">
    <property type="entry name" value="Prot_inh_pot1"/>
</dbReference>
<sequence>PELVGKDGEIAKMTIEKENPNVTAIIMSIGIVKINFCCNKVYIFIDSNHNVVSVPIIG</sequence>
<protein>
    <recommendedName>
        <fullName evidence="6">Proteinase inhibitor</fullName>
    </recommendedName>
</protein>
<organism evidence="5">
    <name type="scientific">Brassica campestris</name>
    <name type="common">Field mustard</name>
    <dbReference type="NCBI Taxonomy" id="3711"/>
    <lineage>
        <taxon>Eukaryota</taxon>
        <taxon>Viridiplantae</taxon>
        <taxon>Streptophyta</taxon>
        <taxon>Embryophyta</taxon>
        <taxon>Tracheophyta</taxon>
        <taxon>Spermatophyta</taxon>
        <taxon>Magnoliopsida</taxon>
        <taxon>eudicotyledons</taxon>
        <taxon>Gunneridae</taxon>
        <taxon>Pentapetalae</taxon>
        <taxon>rosids</taxon>
        <taxon>malvids</taxon>
        <taxon>Brassicales</taxon>
        <taxon>Brassicaceae</taxon>
        <taxon>Brassiceae</taxon>
        <taxon>Brassica</taxon>
    </lineage>
</organism>
<keyword evidence="3" id="KW-0722">Serine protease inhibitor</keyword>
<dbReference type="GO" id="GO:0004867">
    <property type="term" value="F:serine-type endopeptidase inhibitor activity"/>
    <property type="evidence" value="ECO:0007669"/>
    <property type="project" value="UniProtKB-KW"/>
</dbReference>
<dbReference type="SUPFAM" id="SSF54654">
    <property type="entry name" value="CI-2 family of serine protease inhibitors"/>
    <property type="match status" value="1"/>
</dbReference>
<evidence type="ECO:0000256" key="3">
    <source>
        <dbReference type="ARBA" id="ARBA00022900"/>
    </source>
</evidence>
<feature type="non-terminal residue" evidence="5">
    <location>
        <position position="1"/>
    </location>
</feature>
<keyword evidence="2" id="KW-0646">Protease inhibitor</keyword>
<gene>
    <name evidence="5" type="ORF">BRAA05T21950Z</name>
    <name evidence="4" type="ORF">BRAPAZ1V2_A05P37060.2</name>
</gene>
<reference evidence="5" key="1">
    <citation type="submission" date="2018-11" db="EMBL/GenBank/DDBJ databases">
        <authorList>
            <consortium name="Genoscope - CEA"/>
            <person name="William W."/>
        </authorList>
    </citation>
    <scope>NUCLEOTIDE SEQUENCE</scope>
</reference>
<dbReference type="Gene3D" id="3.30.10.10">
    <property type="entry name" value="Trypsin Inhibitor V, subunit A"/>
    <property type="match status" value="1"/>
</dbReference>
<dbReference type="Gramene" id="A05p37060.2_BraZ1">
    <property type="protein sequence ID" value="A05p37060.2_BraZ1.CDS.1"/>
    <property type="gene ID" value="A05g37060.2_BraZ1"/>
</dbReference>
<dbReference type="Proteomes" id="UP000694005">
    <property type="component" value="Chromosome A05"/>
</dbReference>
<dbReference type="InterPro" id="IPR036354">
    <property type="entry name" value="Prot_inh_pot1_sf"/>
</dbReference>
<dbReference type="PANTHER" id="PTHR33091:SF44">
    <property type="entry name" value="SERINE PROTEASE INHIBITOR POTATO INHIBITOR I-TYPE FAMILY PROTEIN"/>
    <property type="match status" value="1"/>
</dbReference>
<dbReference type="PANTHER" id="PTHR33091">
    <property type="entry name" value="PROTEIN, PUTATIVE, EXPRESSED-RELATED"/>
    <property type="match status" value="1"/>
</dbReference>
<evidence type="ECO:0000256" key="2">
    <source>
        <dbReference type="ARBA" id="ARBA00022690"/>
    </source>
</evidence>
<evidence type="ECO:0000313" key="4">
    <source>
        <dbReference type="EMBL" id="CAG7877185.1"/>
    </source>
</evidence>
<evidence type="ECO:0000313" key="5">
    <source>
        <dbReference type="EMBL" id="VDC72236.1"/>
    </source>
</evidence>
<dbReference type="EMBL" id="LS974621">
    <property type="protein sequence ID" value="CAG7877185.1"/>
    <property type="molecule type" value="Genomic_DNA"/>
</dbReference>
<dbReference type="EMBL" id="LR031570">
    <property type="protein sequence ID" value="VDC72236.1"/>
    <property type="molecule type" value="Genomic_DNA"/>
</dbReference>
<dbReference type="Pfam" id="PF00280">
    <property type="entry name" value="potato_inhibit"/>
    <property type="match status" value="1"/>
</dbReference>
<dbReference type="GO" id="GO:0009611">
    <property type="term" value="P:response to wounding"/>
    <property type="evidence" value="ECO:0007669"/>
    <property type="project" value="InterPro"/>
</dbReference>
<evidence type="ECO:0008006" key="6">
    <source>
        <dbReference type="Google" id="ProtNLM"/>
    </source>
</evidence>
<proteinExistence type="inferred from homology"/>
<accession>A0A3P5YWU8</accession>
<dbReference type="AlphaFoldDB" id="A0A3P5YWU8"/>
<comment type="similarity">
    <text evidence="1">Belongs to the protease inhibitor I13 (potato type I serine protease inhibitor) family.</text>
</comment>